<evidence type="ECO:0000256" key="4">
    <source>
        <dbReference type="ARBA" id="ARBA00023163"/>
    </source>
</evidence>
<dbReference type="PANTHER" id="PTHR30537">
    <property type="entry name" value="HTH-TYPE TRANSCRIPTIONAL REGULATOR"/>
    <property type="match status" value="1"/>
</dbReference>
<proteinExistence type="inferred from homology"/>
<keyword evidence="2" id="KW-0805">Transcription regulation</keyword>
<dbReference type="Pfam" id="PF03466">
    <property type="entry name" value="LysR_substrate"/>
    <property type="match status" value="1"/>
</dbReference>
<comment type="similarity">
    <text evidence="1">Belongs to the LysR transcriptional regulatory family.</text>
</comment>
<dbReference type="Pfam" id="PF00126">
    <property type="entry name" value="HTH_1"/>
    <property type="match status" value="1"/>
</dbReference>
<dbReference type="SUPFAM" id="SSF46785">
    <property type="entry name" value="Winged helix' DNA-binding domain"/>
    <property type="match status" value="1"/>
</dbReference>
<name>A0A848LH19_9BACT</name>
<evidence type="ECO:0000256" key="1">
    <source>
        <dbReference type="ARBA" id="ARBA00009437"/>
    </source>
</evidence>
<dbReference type="PANTHER" id="PTHR30537:SF3">
    <property type="entry name" value="TRANSCRIPTIONAL REGULATORY PROTEIN"/>
    <property type="match status" value="1"/>
</dbReference>
<reference evidence="6 7" key="1">
    <citation type="submission" date="2020-04" db="EMBL/GenBank/DDBJ databases">
        <title>Draft genome of Pyxidicoccus fallax type strain.</title>
        <authorList>
            <person name="Whitworth D.E."/>
        </authorList>
    </citation>
    <scope>NUCLEOTIDE SEQUENCE [LARGE SCALE GENOMIC DNA]</scope>
    <source>
        <strain evidence="6 7">DSM 14698</strain>
    </source>
</reference>
<dbReference type="SUPFAM" id="SSF53850">
    <property type="entry name" value="Periplasmic binding protein-like II"/>
    <property type="match status" value="1"/>
</dbReference>
<keyword evidence="7" id="KW-1185">Reference proteome</keyword>
<sequence length="295" mass="32229">MNWDDLRYLLTVERAGSMSAAARALGVVTSTVGRRMTALERRLGTRLFARVPEGVRLTPEGRALVRTAAAIESQLHSAERGLKHEEGQLDGPVRLTTGDGFVAFLNPWLASFRERHPGVRVELSADTRLLDLARQEADLGVRTVRPKGDSLVARKVGQLAWRLYASARYLSRAAPLRSPADLADHALVGFDAAIARMPQLQWLEEWGAGRFVFRSNAAVAVAGAVAAHQGVAALPCALASLHPELQPVLPEVELPLEDVWLVASREARKVPRVRAVMGFLAERFEASRSVMLGVR</sequence>
<dbReference type="InterPro" id="IPR000847">
    <property type="entry name" value="LysR_HTH_N"/>
</dbReference>
<feature type="domain" description="HTH lysR-type" evidence="5">
    <location>
        <begin position="1"/>
        <end position="58"/>
    </location>
</feature>
<organism evidence="6 7">
    <name type="scientific">Pyxidicoccus fallax</name>
    <dbReference type="NCBI Taxonomy" id="394095"/>
    <lineage>
        <taxon>Bacteria</taxon>
        <taxon>Pseudomonadati</taxon>
        <taxon>Myxococcota</taxon>
        <taxon>Myxococcia</taxon>
        <taxon>Myxococcales</taxon>
        <taxon>Cystobacterineae</taxon>
        <taxon>Myxococcaceae</taxon>
        <taxon>Pyxidicoccus</taxon>
    </lineage>
</organism>
<protein>
    <submittedName>
        <fullName evidence="6">LysR family transcriptional regulator</fullName>
    </submittedName>
</protein>
<dbReference type="RefSeq" id="WP_169345484.1">
    <property type="nucleotide sequence ID" value="NZ_JABBJJ010000059.1"/>
</dbReference>
<evidence type="ECO:0000313" key="7">
    <source>
        <dbReference type="Proteomes" id="UP000518300"/>
    </source>
</evidence>
<accession>A0A848LH19</accession>
<gene>
    <name evidence="6" type="ORF">HG543_15225</name>
</gene>
<dbReference type="GO" id="GO:0043565">
    <property type="term" value="F:sequence-specific DNA binding"/>
    <property type="evidence" value="ECO:0007669"/>
    <property type="project" value="TreeGrafter"/>
</dbReference>
<evidence type="ECO:0000259" key="5">
    <source>
        <dbReference type="PROSITE" id="PS50931"/>
    </source>
</evidence>
<dbReference type="AlphaFoldDB" id="A0A848LH19"/>
<evidence type="ECO:0000313" key="6">
    <source>
        <dbReference type="EMBL" id="NMO16191.1"/>
    </source>
</evidence>
<keyword evidence="4" id="KW-0804">Transcription</keyword>
<dbReference type="PROSITE" id="PS50931">
    <property type="entry name" value="HTH_LYSR"/>
    <property type="match status" value="1"/>
</dbReference>
<dbReference type="GO" id="GO:0006351">
    <property type="term" value="P:DNA-templated transcription"/>
    <property type="evidence" value="ECO:0007669"/>
    <property type="project" value="TreeGrafter"/>
</dbReference>
<dbReference type="InterPro" id="IPR036388">
    <property type="entry name" value="WH-like_DNA-bd_sf"/>
</dbReference>
<dbReference type="Proteomes" id="UP000518300">
    <property type="component" value="Unassembled WGS sequence"/>
</dbReference>
<dbReference type="EMBL" id="JABBJJ010000059">
    <property type="protein sequence ID" value="NMO16191.1"/>
    <property type="molecule type" value="Genomic_DNA"/>
</dbReference>
<dbReference type="InterPro" id="IPR005119">
    <property type="entry name" value="LysR_subst-bd"/>
</dbReference>
<keyword evidence="3" id="KW-0238">DNA-binding</keyword>
<dbReference type="GO" id="GO:0003700">
    <property type="term" value="F:DNA-binding transcription factor activity"/>
    <property type="evidence" value="ECO:0007669"/>
    <property type="project" value="InterPro"/>
</dbReference>
<dbReference type="Gene3D" id="3.40.190.290">
    <property type="match status" value="1"/>
</dbReference>
<dbReference type="Gene3D" id="1.10.10.10">
    <property type="entry name" value="Winged helix-like DNA-binding domain superfamily/Winged helix DNA-binding domain"/>
    <property type="match status" value="1"/>
</dbReference>
<comment type="caution">
    <text evidence="6">The sequence shown here is derived from an EMBL/GenBank/DDBJ whole genome shotgun (WGS) entry which is preliminary data.</text>
</comment>
<dbReference type="InterPro" id="IPR058163">
    <property type="entry name" value="LysR-type_TF_proteobact-type"/>
</dbReference>
<dbReference type="InterPro" id="IPR036390">
    <property type="entry name" value="WH_DNA-bd_sf"/>
</dbReference>
<evidence type="ECO:0000256" key="3">
    <source>
        <dbReference type="ARBA" id="ARBA00023125"/>
    </source>
</evidence>
<evidence type="ECO:0000256" key="2">
    <source>
        <dbReference type="ARBA" id="ARBA00023015"/>
    </source>
</evidence>